<dbReference type="InterPro" id="IPR013520">
    <property type="entry name" value="Ribonucl_H"/>
</dbReference>
<evidence type="ECO:0000313" key="8">
    <source>
        <dbReference type="EMBL" id="ODO07577.1"/>
    </source>
</evidence>
<evidence type="ECO:0000256" key="1">
    <source>
        <dbReference type="ARBA" id="ARBA00004123"/>
    </source>
</evidence>
<dbReference type="GO" id="GO:0004527">
    <property type="term" value="F:exonuclease activity"/>
    <property type="evidence" value="ECO:0007669"/>
    <property type="project" value="UniProtKB-KW"/>
</dbReference>
<dbReference type="InterPro" id="IPR036397">
    <property type="entry name" value="RNaseH_sf"/>
</dbReference>
<dbReference type="GeneID" id="30190370"/>
<dbReference type="GO" id="GO:0003676">
    <property type="term" value="F:nucleic acid binding"/>
    <property type="evidence" value="ECO:0007669"/>
    <property type="project" value="InterPro"/>
</dbReference>
<reference evidence="8 9" key="1">
    <citation type="submission" date="2016-06" db="EMBL/GenBank/DDBJ databases">
        <title>Evolution of pathogenesis and genome organization in the Tremellales.</title>
        <authorList>
            <person name="Cuomo C."/>
            <person name="Litvintseva A."/>
            <person name="Heitman J."/>
            <person name="Chen Y."/>
            <person name="Sun S."/>
            <person name="Springer D."/>
            <person name="Dromer F."/>
            <person name="Young S."/>
            <person name="Zeng Q."/>
            <person name="Chapman S."/>
            <person name="Gujja S."/>
            <person name="Saif S."/>
            <person name="Birren B."/>
        </authorList>
    </citation>
    <scope>NUCLEOTIDE SEQUENCE [LARGE SCALE GENOMIC DNA]</scope>
    <source>
        <strain evidence="8 9">CBS 7118</strain>
    </source>
</reference>
<accession>A0A1E3K504</accession>
<evidence type="ECO:0000313" key="9">
    <source>
        <dbReference type="Proteomes" id="UP000094819"/>
    </source>
</evidence>
<dbReference type="GO" id="GO:0010629">
    <property type="term" value="P:negative regulation of gene expression"/>
    <property type="evidence" value="ECO:0007669"/>
    <property type="project" value="UniProtKB-ARBA"/>
</dbReference>
<dbReference type="RefSeq" id="XP_019035054.1">
    <property type="nucleotide sequence ID" value="XM_019173328.1"/>
</dbReference>
<organism evidence="8 9">
    <name type="scientific">Cryptococcus wingfieldii CBS 7118</name>
    <dbReference type="NCBI Taxonomy" id="1295528"/>
    <lineage>
        <taxon>Eukaryota</taxon>
        <taxon>Fungi</taxon>
        <taxon>Dikarya</taxon>
        <taxon>Basidiomycota</taxon>
        <taxon>Agaricomycotina</taxon>
        <taxon>Tremellomycetes</taxon>
        <taxon>Tremellales</taxon>
        <taxon>Cryptococcaceae</taxon>
        <taxon>Cryptococcus</taxon>
    </lineage>
</organism>
<dbReference type="InterPro" id="IPR034922">
    <property type="entry name" value="REX1-like_exo"/>
</dbReference>
<evidence type="ECO:0000256" key="3">
    <source>
        <dbReference type="ARBA" id="ARBA00022722"/>
    </source>
</evidence>
<dbReference type="FunFam" id="3.30.420.10:FF:000031">
    <property type="entry name" value="RNA exonuclease 1"/>
    <property type="match status" value="1"/>
</dbReference>
<protein>
    <recommendedName>
        <fullName evidence="7">Exonuclease domain-containing protein</fullName>
    </recommendedName>
</protein>
<dbReference type="SUPFAM" id="SSF53098">
    <property type="entry name" value="Ribonuclease H-like"/>
    <property type="match status" value="1"/>
</dbReference>
<comment type="caution">
    <text evidence="8">The sequence shown here is derived from an EMBL/GenBank/DDBJ whole genome shotgun (WGS) entry which is preliminary data.</text>
</comment>
<dbReference type="OrthoDB" id="8191639at2759"/>
<dbReference type="Proteomes" id="UP000094819">
    <property type="component" value="Unassembled WGS sequence"/>
</dbReference>
<comment type="similarity">
    <text evidence="2">Belongs to the REXO1/REXO3 family.</text>
</comment>
<evidence type="ECO:0000256" key="4">
    <source>
        <dbReference type="ARBA" id="ARBA00022801"/>
    </source>
</evidence>
<dbReference type="InterPro" id="IPR012337">
    <property type="entry name" value="RNaseH-like_sf"/>
</dbReference>
<keyword evidence="5" id="KW-0269">Exonuclease</keyword>
<feature type="domain" description="Exonuclease" evidence="7">
    <location>
        <begin position="212"/>
        <end position="371"/>
    </location>
</feature>
<dbReference type="AlphaFoldDB" id="A0A1E3K504"/>
<name>A0A1E3K504_9TREE</name>
<proteinExistence type="inferred from homology"/>
<keyword evidence="6" id="KW-0539">Nucleus</keyword>
<dbReference type="CDD" id="cd06145">
    <property type="entry name" value="REX1_like"/>
    <property type="match status" value="1"/>
</dbReference>
<keyword evidence="3" id="KW-0540">Nuclease</keyword>
<dbReference type="SMART" id="SM00479">
    <property type="entry name" value="EXOIII"/>
    <property type="match status" value="1"/>
</dbReference>
<evidence type="ECO:0000259" key="7">
    <source>
        <dbReference type="SMART" id="SM00479"/>
    </source>
</evidence>
<dbReference type="EMBL" id="AWGH01000002">
    <property type="protein sequence ID" value="ODO07577.1"/>
    <property type="molecule type" value="Genomic_DNA"/>
</dbReference>
<dbReference type="Gene3D" id="3.30.420.10">
    <property type="entry name" value="Ribonuclease H-like superfamily/Ribonuclease H"/>
    <property type="match status" value="1"/>
</dbReference>
<dbReference type="InterPro" id="IPR047021">
    <property type="entry name" value="REXO1/3/4-like"/>
</dbReference>
<sequence>MWHGKVQGLAVGYIVEPVVLSHASSSYQVIGAEDCTTVFNIPNAVISVTNRHYRLPPTSTKPTSQMSRLPKAKLEKEDILTFALKPSELTWKWGYPDSKDISLFGDTAGSTPSGEGERQRCDRCKSIYTVSSDLAGKERECRHHYAKAKPVLGRGKIWRHECCDRQQYTEGCSYGYHVFRHNDDDKALAKREGYKSVKEYAEDGEKDKDWVDVVALDCEMIYTLAGLSLARVTIINTAEKVLLDEFVKPTQKVIDYNTNFSGITKSNLDGATLDLEGACAAVCKFIGPETIIVGHGLENDLRALRLFHDQFVDTSALFPHPRGLPRRRGLRQVVKEKLGYSIQDLQDKLGHNSVVDATAAVDLVRWNMLKRR</sequence>
<comment type="subcellular location">
    <subcellularLocation>
        <location evidence="1">Nucleus</location>
    </subcellularLocation>
</comment>
<evidence type="ECO:0000256" key="6">
    <source>
        <dbReference type="ARBA" id="ARBA00023242"/>
    </source>
</evidence>
<evidence type="ECO:0000256" key="2">
    <source>
        <dbReference type="ARBA" id="ARBA00006357"/>
    </source>
</evidence>
<dbReference type="GO" id="GO:0005634">
    <property type="term" value="C:nucleus"/>
    <property type="evidence" value="ECO:0007669"/>
    <property type="project" value="UniProtKB-SubCell"/>
</dbReference>
<gene>
    <name evidence="8" type="ORF">L198_01157</name>
</gene>
<keyword evidence="4" id="KW-0378">Hydrolase</keyword>
<evidence type="ECO:0000256" key="5">
    <source>
        <dbReference type="ARBA" id="ARBA00022839"/>
    </source>
</evidence>
<dbReference type="PANTHER" id="PTHR12801">
    <property type="entry name" value="RNA EXONUCLEASE REXO1 / RECO3 FAMILY MEMBER-RELATED"/>
    <property type="match status" value="1"/>
</dbReference>
<dbReference type="PANTHER" id="PTHR12801:SF115">
    <property type="entry name" value="FI18136P1-RELATED"/>
    <property type="match status" value="1"/>
</dbReference>
<keyword evidence="9" id="KW-1185">Reference proteome</keyword>